<feature type="region of interest" description="Disordered" evidence="1">
    <location>
        <begin position="1"/>
        <end position="62"/>
    </location>
</feature>
<comment type="caution">
    <text evidence="2">The sequence shown here is derived from an EMBL/GenBank/DDBJ whole genome shotgun (WGS) entry which is preliminary data.</text>
</comment>
<dbReference type="Pfam" id="PF11387">
    <property type="entry name" value="DUF2795"/>
    <property type="match status" value="1"/>
</dbReference>
<gene>
    <name evidence="2" type="ORF">LX16_2947</name>
</gene>
<name>A0A562V2Z7_9ACTN</name>
<dbReference type="InterPro" id="IPR021527">
    <property type="entry name" value="DUF2795"/>
</dbReference>
<organism evidence="2 3">
    <name type="scientific">Stackebrandtia albiflava</name>
    <dbReference type="NCBI Taxonomy" id="406432"/>
    <lineage>
        <taxon>Bacteria</taxon>
        <taxon>Bacillati</taxon>
        <taxon>Actinomycetota</taxon>
        <taxon>Actinomycetes</taxon>
        <taxon>Glycomycetales</taxon>
        <taxon>Glycomycetaceae</taxon>
        <taxon>Stackebrandtia</taxon>
    </lineage>
</organism>
<feature type="compositionally biased region" description="Basic and acidic residues" evidence="1">
    <location>
        <begin position="1"/>
        <end position="13"/>
    </location>
</feature>
<keyword evidence="3" id="KW-1185">Reference proteome</keyword>
<evidence type="ECO:0000313" key="2">
    <source>
        <dbReference type="EMBL" id="TWJ12192.1"/>
    </source>
</evidence>
<reference evidence="2 3" key="1">
    <citation type="journal article" date="2013" name="Stand. Genomic Sci.">
        <title>Genomic Encyclopedia of Type Strains, Phase I: The one thousand microbial genomes (KMG-I) project.</title>
        <authorList>
            <person name="Kyrpides N.C."/>
            <person name="Woyke T."/>
            <person name="Eisen J.A."/>
            <person name="Garrity G."/>
            <person name="Lilburn T.G."/>
            <person name="Beck B.J."/>
            <person name="Whitman W.B."/>
            <person name="Hugenholtz P."/>
            <person name="Klenk H.P."/>
        </authorList>
    </citation>
    <scope>NUCLEOTIDE SEQUENCE [LARGE SCALE GENOMIC DNA]</scope>
    <source>
        <strain evidence="2 3">DSM 45044</strain>
    </source>
</reference>
<sequence length="134" mass="14390">MVRRDSQHGKAVDDSLAANAKDLRPGGSSRSGHWRDAESPTEDEPGGEASPGRGGTPVGMTGLDVEGRFEVARFLDTGRFPADADEIRRMAADHNAPDSVQGALRRLLPDGRYETVNEVWEAMGGGTEVPRTDM</sequence>
<dbReference type="AlphaFoldDB" id="A0A562V2Z7"/>
<evidence type="ECO:0000256" key="1">
    <source>
        <dbReference type="SAM" id="MobiDB-lite"/>
    </source>
</evidence>
<dbReference type="EMBL" id="VLLL01000006">
    <property type="protein sequence ID" value="TWJ12192.1"/>
    <property type="molecule type" value="Genomic_DNA"/>
</dbReference>
<protein>
    <submittedName>
        <fullName evidence="2">Uncharacterized protein DUF2795</fullName>
    </submittedName>
</protein>
<dbReference type="Proteomes" id="UP000321617">
    <property type="component" value="Unassembled WGS sequence"/>
</dbReference>
<evidence type="ECO:0000313" key="3">
    <source>
        <dbReference type="Proteomes" id="UP000321617"/>
    </source>
</evidence>
<proteinExistence type="predicted"/>
<dbReference type="OrthoDB" id="5519961at2"/>
<accession>A0A562V2Z7</accession>
<dbReference type="RefSeq" id="WP_147139116.1">
    <property type="nucleotide sequence ID" value="NZ_BAABIJ010000002.1"/>
</dbReference>